<evidence type="ECO:0000256" key="2">
    <source>
        <dbReference type="ARBA" id="ARBA00012438"/>
    </source>
</evidence>
<keyword evidence="3 8" id="KW-0597">Phosphoprotein</keyword>
<dbReference type="PANTHER" id="PTHR43395:SF1">
    <property type="entry name" value="CHEMOTAXIS PROTEIN CHEA"/>
    <property type="match status" value="1"/>
</dbReference>
<dbReference type="EC" id="2.7.13.3" evidence="2"/>
<dbReference type="FunFam" id="3.30.565.10:FF:000016">
    <property type="entry name" value="Chemotaxis protein CheA, putative"/>
    <property type="match status" value="1"/>
</dbReference>
<feature type="domain" description="CheW-like" evidence="11">
    <location>
        <begin position="654"/>
        <end position="797"/>
    </location>
</feature>
<feature type="domain" description="Histidine kinase" evidence="9">
    <location>
        <begin position="418"/>
        <end position="652"/>
    </location>
</feature>
<dbReference type="PROSITE" id="PS50894">
    <property type="entry name" value="HPT"/>
    <property type="match status" value="1"/>
</dbReference>
<dbReference type="GO" id="GO:0006935">
    <property type="term" value="P:chemotaxis"/>
    <property type="evidence" value="ECO:0007669"/>
    <property type="project" value="InterPro"/>
</dbReference>
<dbReference type="SMART" id="SM00260">
    <property type="entry name" value="CheW"/>
    <property type="match status" value="1"/>
</dbReference>
<gene>
    <name evidence="13" type="ORF">NIES1031_12215</name>
</gene>
<dbReference type="Pfam" id="PF01627">
    <property type="entry name" value="Hpt"/>
    <property type="match status" value="1"/>
</dbReference>
<dbReference type="GO" id="GO:0000155">
    <property type="term" value="F:phosphorelay sensor kinase activity"/>
    <property type="evidence" value="ECO:0007669"/>
    <property type="project" value="InterPro"/>
</dbReference>
<protein>
    <recommendedName>
        <fullName evidence="2">histidine kinase</fullName>
        <ecNumber evidence="2">2.7.13.3</ecNumber>
    </recommendedName>
</protein>
<dbReference type="PROSITE" id="PS50851">
    <property type="entry name" value="CHEW"/>
    <property type="match status" value="1"/>
</dbReference>
<dbReference type="InterPro" id="IPR036890">
    <property type="entry name" value="HATPase_C_sf"/>
</dbReference>
<dbReference type="SUPFAM" id="SSF55874">
    <property type="entry name" value="ATPase domain of HSP90 chaperone/DNA topoisomerase II/histidine kinase"/>
    <property type="match status" value="1"/>
</dbReference>
<dbReference type="EMBL" id="MRCC01000009">
    <property type="protein sequence ID" value="OKH25772.1"/>
    <property type="molecule type" value="Genomic_DNA"/>
</dbReference>
<dbReference type="GO" id="GO:0005737">
    <property type="term" value="C:cytoplasm"/>
    <property type="evidence" value="ECO:0007669"/>
    <property type="project" value="InterPro"/>
</dbReference>
<comment type="catalytic activity">
    <reaction evidence="1">
        <text>ATP + protein L-histidine = ADP + protein N-phospho-L-histidine.</text>
        <dbReference type="EC" id="2.7.13.3"/>
    </reaction>
</comment>
<comment type="caution">
    <text evidence="13">The sequence shown here is derived from an EMBL/GenBank/DDBJ whole genome shotgun (WGS) entry which is preliminary data.</text>
</comment>
<evidence type="ECO:0000256" key="4">
    <source>
        <dbReference type="ARBA" id="ARBA00022679"/>
    </source>
</evidence>
<evidence type="ECO:0000256" key="6">
    <source>
        <dbReference type="ARBA" id="ARBA00023012"/>
    </source>
</evidence>
<dbReference type="SMART" id="SM01231">
    <property type="entry name" value="H-kinase_dim"/>
    <property type="match status" value="1"/>
</dbReference>
<dbReference type="SUPFAM" id="SSF47226">
    <property type="entry name" value="Histidine-containing phosphotransfer domain, HPT domain"/>
    <property type="match status" value="2"/>
</dbReference>
<evidence type="ECO:0000313" key="13">
    <source>
        <dbReference type="EMBL" id="OKH25772.1"/>
    </source>
</evidence>
<evidence type="ECO:0000256" key="8">
    <source>
        <dbReference type="PROSITE-ProRule" id="PRU00169"/>
    </source>
</evidence>
<dbReference type="Gene3D" id="3.30.565.10">
    <property type="entry name" value="Histidine kinase-like ATPase, C-terminal domain"/>
    <property type="match status" value="1"/>
</dbReference>
<dbReference type="CDD" id="cd00088">
    <property type="entry name" value="HPT"/>
    <property type="match status" value="1"/>
</dbReference>
<dbReference type="InterPro" id="IPR003594">
    <property type="entry name" value="HATPase_dom"/>
</dbReference>
<evidence type="ECO:0000259" key="12">
    <source>
        <dbReference type="PROSITE" id="PS50894"/>
    </source>
</evidence>
<dbReference type="SMART" id="SM00073">
    <property type="entry name" value="HPT"/>
    <property type="match status" value="1"/>
</dbReference>
<keyword evidence="4" id="KW-0808">Transferase</keyword>
<evidence type="ECO:0000256" key="3">
    <source>
        <dbReference type="ARBA" id="ARBA00022553"/>
    </source>
</evidence>
<dbReference type="InterPro" id="IPR011006">
    <property type="entry name" value="CheY-like_superfamily"/>
</dbReference>
<evidence type="ECO:0000256" key="1">
    <source>
        <dbReference type="ARBA" id="ARBA00000085"/>
    </source>
</evidence>
<dbReference type="OrthoDB" id="291966at2"/>
<dbReference type="InterPro" id="IPR004358">
    <property type="entry name" value="Sig_transdc_His_kin-like_C"/>
</dbReference>
<dbReference type="Pfam" id="PF01584">
    <property type="entry name" value="CheW"/>
    <property type="match status" value="1"/>
</dbReference>
<dbReference type="RefSeq" id="WP_073549662.1">
    <property type="nucleotide sequence ID" value="NZ_CAWMVK010000043.1"/>
</dbReference>
<dbReference type="InterPro" id="IPR002545">
    <property type="entry name" value="CheW-lke_dom"/>
</dbReference>
<dbReference type="SUPFAM" id="SSF52172">
    <property type="entry name" value="CheY-like"/>
    <property type="match status" value="1"/>
</dbReference>
<dbReference type="Proteomes" id="UP000185984">
    <property type="component" value="Unassembled WGS sequence"/>
</dbReference>
<dbReference type="InterPro" id="IPR004105">
    <property type="entry name" value="CheA-like_dim"/>
</dbReference>
<dbReference type="InterPro" id="IPR036061">
    <property type="entry name" value="CheW-like_dom_sf"/>
</dbReference>
<dbReference type="PANTHER" id="PTHR43395">
    <property type="entry name" value="SENSOR HISTIDINE KINASE CHEA"/>
    <property type="match status" value="1"/>
</dbReference>
<accession>A0A1U7HQA6</accession>
<dbReference type="PROSITE" id="PS50109">
    <property type="entry name" value="HIS_KIN"/>
    <property type="match status" value="1"/>
</dbReference>
<dbReference type="InterPro" id="IPR001789">
    <property type="entry name" value="Sig_transdc_resp-reg_receiver"/>
</dbReference>
<feature type="domain" description="Response regulatory" evidence="10">
    <location>
        <begin position="820"/>
        <end position="937"/>
    </location>
</feature>
<feature type="domain" description="HPt" evidence="12">
    <location>
        <begin position="2"/>
        <end position="105"/>
    </location>
</feature>
<dbReference type="STRING" id="247279.NIES1031_12215"/>
<keyword evidence="6" id="KW-0902">Two-component regulatory system</keyword>
<dbReference type="SMART" id="SM00448">
    <property type="entry name" value="REC"/>
    <property type="match status" value="1"/>
</dbReference>
<dbReference type="PRINTS" id="PR00344">
    <property type="entry name" value="BCTRLSENSOR"/>
</dbReference>
<proteinExistence type="predicted"/>
<evidence type="ECO:0000256" key="5">
    <source>
        <dbReference type="ARBA" id="ARBA00022777"/>
    </source>
</evidence>
<dbReference type="CDD" id="cd16916">
    <property type="entry name" value="HATPase_CheA-like"/>
    <property type="match status" value="1"/>
</dbReference>
<dbReference type="Gene3D" id="3.40.50.2300">
    <property type="match status" value="1"/>
</dbReference>
<evidence type="ECO:0000313" key="14">
    <source>
        <dbReference type="Proteomes" id="UP000185984"/>
    </source>
</evidence>
<keyword evidence="14" id="KW-1185">Reference proteome</keyword>
<dbReference type="Gene3D" id="1.20.120.160">
    <property type="entry name" value="HPT domain"/>
    <property type="match status" value="1"/>
</dbReference>
<dbReference type="InterPro" id="IPR051315">
    <property type="entry name" value="Bact_Chemotaxis_CheA"/>
</dbReference>
<dbReference type="Gene3D" id="2.30.30.40">
    <property type="entry name" value="SH3 Domains"/>
    <property type="match status" value="1"/>
</dbReference>
<sequence>MVKDKELEIRLSFLEEAQDYLNTIETGIMVASAREDRQQMDAVLRAAHSIKGGAAMMGFPVLSDLAHRLEDFFKVLKTQQLPIDAELESLLLAGVSCLRQAIAIYHQGTTLDKQWQQNNVDPVFSQLQQRLGNATAVDSNELLLPEDTQDMQTLVFETEVEECLQRLEAILADPQHPGLLEETFTIAQDFASLGQMFQLSAFQSLCESISRNLEASPDRVTEIASLALQEWRRSQAAILLNQDTVPATIPFDDVKNNDIETAQAELEALFDLLSDPETEANPQEFHQTLASITLQPPQESEKKSVHLASEIDSGSLVKEQDKTVRVSIDILEHLNDLFGELTIERNGINLYLERLRNLVKILDGRVRTLKNLDTRLSAAYERNNYSHIDAADSFNSYTIEQEPNSSARFSTEGHNLRALTDEVMENIFRIQEVADDISLSIEDTTQTVSELNRTAKQMQTSLTQVRMRPLSDLLNQFPRFLRELSLQYNKKVDLKIQGGETLIERNILEALNDPLMHLLRNAFDHGIEAPQTRRSHGKPEQATIEIKATTRGNQTIISISDDGRGIDLNAIRAKAQQLGLDAKALTTASEQELLTLIFEPGFSTAQQVTNLSGRGVGLDVVRTNLSKIRGDIKVDTQLGVGTTFHLNVPITLSIAKVVLVESNGMFLAFPTDAIEGMLLLNSEHVTTIAGDEMFSWEGDTMPLIRLGQWLIFRGSTHKQSHAATVPIMSVPTVLKIIQGHELVAVQVDRCWGEQEVAIRQVEGTITMPPGFSSCTILGDGRVVPLVNPSALLHWISTCQKSAKLEQTETTNPKVQSHKNTILVVDDSINVRRFLTLSLEKAGYRVEEAIDGQDALEKLFSGLQVKAVISDVDMPRLDGYSLLAQVKSIANLKQIPFVMLTSRQGQRERQLALNLGAAAYFSKPFNEQELLQSLQLVLN</sequence>
<evidence type="ECO:0000259" key="10">
    <source>
        <dbReference type="PROSITE" id="PS50110"/>
    </source>
</evidence>
<dbReference type="SMART" id="SM00387">
    <property type="entry name" value="HATPase_c"/>
    <property type="match status" value="1"/>
</dbReference>
<organism evidence="13 14">
    <name type="scientific">Chroogloeocystis siderophila 5.2 s.c.1</name>
    <dbReference type="NCBI Taxonomy" id="247279"/>
    <lineage>
        <taxon>Bacteria</taxon>
        <taxon>Bacillati</taxon>
        <taxon>Cyanobacteriota</taxon>
        <taxon>Cyanophyceae</taxon>
        <taxon>Oscillatoriophycideae</taxon>
        <taxon>Chroococcales</taxon>
        <taxon>Chroococcaceae</taxon>
        <taxon>Chroogloeocystis</taxon>
    </lineage>
</organism>
<feature type="modified residue" description="4-aspartylphosphate" evidence="8">
    <location>
        <position position="870"/>
    </location>
</feature>
<keyword evidence="5 13" id="KW-0418">Kinase</keyword>
<dbReference type="SUPFAM" id="SSF50341">
    <property type="entry name" value="CheW-like"/>
    <property type="match status" value="1"/>
</dbReference>
<dbReference type="AlphaFoldDB" id="A0A1U7HQA6"/>
<evidence type="ECO:0000256" key="7">
    <source>
        <dbReference type="PROSITE-ProRule" id="PRU00110"/>
    </source>
</evidence>
<dbReference type="Pfam" id="PF00072">
    <property type="entry name" value="Response_reg"/>
    <property type="match status" value="1"/>
</dbReference>
<evidence type="ECO:0000259" key="9">
    <source>
        <dbReference type="PROSITE" id="PS50109"/>
    </source>
</evidence>
<evidence type="ECO:0000259" key="11">
    <source>
        <dbReference type="PROSITE" id="PS50851"/>
    </source>
</evidence>
<reference evidence="13 14" key="1">
    <citation type="submission" date="2016-11" db="EMBL/GenBank/DDBJ databases">
        <title>Draft Genome Sequences of Nine Cyanobacterial Strains from Diverse Habitats.</title>
        <authorList>
            <person name="Zhu T."/>
            <person name="Hou S."/>
            <person name="Lu X."/>
            <person name="Hess W.R."/>
        </authorList>
    </citation>
    <scope>NUCLEOTIDE SEQUENCE [LARGE SCALE GENOMIC DNA]</scope>
    <source>
        <strain evidence="13 14">5.2 s.c.1</strain>
    </source>
</reference>
<dbReference type="Pfam" id="PF02518">
    <property type="entry name" value="HATPase_c"/>
    <property type="match status" value="1"/>
</dbReference>
<dbReference type="InterPro" id="IPR005467">
    <property type="entry name" value="His_kinase_dom"/>
</dbReference>
<feature type="modified residue" description="Phosphohistidine" evidence="7">
    <location>
        <position position="48"/>
    </location>
</feature>
<dbReference type="InterPro" id="IPR036641">
    <property type="entry name" value="HPT_dom_sf"/>
</dbReference>
<dbReference type="PROSITE" id="PS50110">
    <property type="entry name" value="RESPONSE_REGULATORY"/>
    <property type="match status" value="1"/>
</dbReference>
<dbReference type="InterPro" id="IPR008207">
    <property type="entry name" value="Sig_transdc_His_kin_Hpt_dom"/>
</dbReference>
<name>A0A1U7HQA6_9CHRO</name>